<feature type="compositionally biased region" description="Acidic residues" evidence="5">
    <location>
        <begin position="696"/>
        <end position="706"/>
    </location>
</feature>
<protein>
    <recommendedName>
        <fullName evidence="10">GAS2-like protein 2</fullName>
    </recommendedName>
</protein>
<dbReference type="GO" id="GO:0051764">
    <property type="term" value="P:actin crosslink formation"/>
    <property type="evidence" value="ECO:0007669"/>
    <property type="project" value="TreeGrafter"/>
</dbReference>
<dbReference type="GO" id="GO:0001725">
    <property type="term" value="C:stress fiber"/>
    <property type="evidence" value="ECO:0007669"/>
    <property type="project" value="TreeGrafter"/>
</dbReference>
<dbReference type="GO" id="GO:0051015">
    <property type="term" value="F:actin filament binding"/>
    <property type="evidence" value="ECO:0007669"/>
    <property type="project" value="TreeGrafter"/>
</dbReference>
<dbReference type="SUPFAM" id="SSF143575">
    <property type="entry name" value="GAS2 domain-like"/>
    <property type="match status" value="1"/>
</dbReference>
<dbReference type="FunFam" id="1.10.418.10:FF:000047">
    <property type="entry name" value="Growth arrest specific 2 like 1"/>
    <property type="match status" value="1"/>
</dbReference>
<feature type="compositionally biased region" description="Low complexity" evidence="5">
    <location>
        <begin position="393"/>
        <end position="407"/>
    </location>
</feature>
<dbReference type="PANTHER" id="PTHR46756:SF21">
    <property type="entry name" value="GAS2-LIKE PROTEIN 2"/>
    <property type="match status" value="1"/>
</dbReference>
<dbReference type="Pfam" id="PF00307">
    <property type="entry name" value="CH"/>
    <property type="match status" value="1"/>
</dbReference>
<feature type="region of interest" description="Disordered" evidence="5">
    <location>
        <begin position="312"/>
        <end position="490"/>
    </location>
</feature>
<evidence type="ECO:0008006" key="10">
    <source>
        <dbReference type="Google" id="ProtNLM"/>
    </source>
</evidence>
<dbReference type="EMBL" id="JAERUA010000002">
    <property type="protein sequence ID" value="KAI1903488.1"/>
    <property type="molecule type" value="Genomic_DNA"/>
</dbReference>
<sequence length="1005" mass="111739">MSGIEQATNRSIKPFKSSEEYLYAMKEDLAEWLKDLYNIDITANNFLEILETGSVLCYHANNVTRVAEDFLQQYGQQARKSKMPTSGVTFVGSAQPATFLARDNISNFINWCRQQMDIKDVLMFETDDLVLRKNEKNFVLCLLEVARRASRFGMAAPILIQLEQEIEEEIREELDLPQEETPLPKPQRHMSDFKNLDEMVQHLVSRCTCPSQFPMVKVSEGKYRVGDSSTLIFVRILRNHVMVRVGGGWDTLEHYLDKHDPCRCSSLAHKSSKQAGLQRPATPMHEIKTRLTPSSDGQGGMPATLLLSRTQSPLPPVHWIPSRGSKPDGLIITPSLRSSSTPGSGTQVARELRPSTPSHHRERSATPSRRPSPLDGRDISPHSTSTRPGRGVTRASPSLRLTSSLPRPVQPSPASQPEPQRPKTPQIYPRTLNQLTLPPQPAEDSRLAQSWTKSQFSSKLRRSATPNLRNTEAQNRGPSLGKTPEQSGCGLTRTTIPARCCSPIKNINPVPKQVPVNVQPDENNRSPPEGLDWIRSFSPAKQVKDEAWGKLQVRSFTPVWADSRGSAPVEQTLQNKSTPDHGQTTPLSDSVFNGEAARMEKGGMRNLTQDALQFTVNQEGPGQRAAVCISVTEPENLGGDARDSHELVIKDKEDDGGLERGFLFTPPPISPAQEARLYRSLEHEILSNLQLLGMESEDDDSAEDTYETGIPEASQNRQKHPSGDLSNSSTSMSRQPFSNQQRDAEDTVASVSNCNNPNRVTSELSMVKRPSSRVDVESWVATLPRSSTSTQAQTSRQKEVGLVNPRVSKPSETSSWSSMGSSMESKETTDPERPRNKWCKISAEATNLQAPVSLEAPETSSTTSSMGSTAESPIKPRIPSFKQKRALKKPERVPSIYKLKLRPRVRPRRDHRPEKKPSKIPTPLSYRRGQTGRNSLRSKKTSGRASTSDHQDPPHAPLRPCTAEGDLGTKGDAWHPQCGSRRPKFTETKLQVEQMLGDIEQESWV</sequence>
<feature type="compositionally biased region" description="Low complexity" evidence="5">
    <location>
        <begin position="859"/>
        <end position="872"/>
    </location>
</feature>
<dbReference type="GO" id="GO:0005884">
    <property type="term" value="C:actin filament"/>
    <property type="evidence" value="ECO:0007669"/>
    <property type="project" value="TreeGrafter"/>
</dbReference>
<dbReference type="AlphaFoldDB" id="A0A8T3E9D5"/>
<feature type="region of interest" description="Disordered" evidence="5">
    <location>
        <begin position="512"/>
        <end position="531"/>
    </location>
</feature>
<feature type="compositionally biased region" description="Low complexity" evidence="5">
    <location>
        <begin position="811"/>
        <end position="823"/>
    </location>
</feature>
<dbReference type="GO" id="GO:0008093">
    <property type="term" value="F:cytoskeletal anchor activity"/>
    <property type="evidence" value="ECO:0007669"/>
    <property type="project" value="TreeGrafter"/>
</dbReference>
<evidence type="ECO:0000256" key="4">
    <source>
        <dbReference type="ARBA" id="ARBA00038441"/>
    </source>
</evidence>
<dbReference type="SMART" id="SM00033">
    <property type="entry name" value="CH"/>
    <property type="match status" value="1"/>
</dbReference>
<evidence type="ECO:0000256" key="2">
    <source>
        <dbReference type="ARBA" id="ARBA00022490"/>
    </source>
</evidence>
<evidence type="ECO:0000256" key="5">
    <source>
        <dbReference type="SAM" id="MobiDB-lite"/>
    </source>
</evidence>
<feature type="domain" description="GAR" evidence="7">
    <location>
        <begin position="191"/>
        <end position="263"/>
    </location>
</feature>
<accession>A0A8T3E9D5</accession>
<dbReference type="Gene3D" id="1.10.418.10">
    <property type="entry name" value="Calponin-like domain"/>
    <property type="match status" value="1"/>
</dbReference>
<evidence type="ECO:0000259" key="7">
    <source>
        <dbReference type="PROSITE" id="PS51460"/>
    </source>
</evidence>
<dbReference type="PROSITE" id="PS51460">
    <property type="entry name" value="GAR"/>
    <property type="match status" value="1"/>
</dbReference>
<dbReference type="GO" id="GO:0008017">
    <property type="term" value="F:microtubule binding"/>
    <property type="evidence" value="ECO:0007669"/>
    <property type="project" value="InterPro"/>
</dbReference>
<organism evidence="8 9">
    <name type="scientific">Albula goreensis</name>
    <dbReference type="NCBI Taxonomy" id="1534307"/>
    <lineage>
        <taxon>Eukaryota</taxon>
        <taxon>Metazoa</taxon>
        <taxon>Chordata</taxon>
        <taxon>Craniata</taxon>
        <taxon>Vertebrata</taxon>
        <taxon>Euteleostomi</taxon>
        <taxon>Actinopterygii</taxon>
        <taxon>Neopterygii</taxon>
        <taxon>Teleostei</taxon>
        <taxon>Albuliformes</taxon>
        <taxon>Albulidae</taxon>
        <taxon>Albula</taxon>
    </lineage>
</organism>
<keyword evidence="3" id="KW-0206">Cytoskeleton</keyword>
<feature type="region of interest" description="Disordered" evidence="5">
    <location>
        <begin position="696"/>
        <end position="981"/>
    </location>
</feature>
<proteinExistence type="inferred from homology"/>
<feature type="region of interest" description="Disordered" evidence="5">
    <location>
        <begin position="562"/>
        <end position="588"/>
    </location>
</feature>
<dbReference type="GO" id="GO:1904825">
    <property type="term" value="P:protein localization to microtubule plus-end"/>
    <property type="evidence" value="ECO:0007669"/>
    <property type="project" value="TreeGrafter"/>
</dbReference>
<keyword evidence="2" id="KW-0963">Cytoplasm</keyword>
<keyword evidence="9" id="KW-1185">Reference proteome</keyword>
<feature type="compositionally biased region" description="Basic residues" evidence="5">
    <location>
        <begin position="899"/>
        <end position="910"/>
    </location>
</feature>
<dbReference type="OrthoDB" id="206130at2759"/>
<evidence type="ECO:0000256" key="3">
    <source>
        <dbReference type="ARBA" id="ARBA00023212"/>
    </source>
</evidence>
<dbReference type="GO" id="GO:0005737">
    <property type="term" value="C:cytoplasm"/>
    <property type="evidence" value="ECO:0007669"/>
    <property type="project" value="TreeGrafter"/>
</dbReference>
<feature type="compositionally biased region" description="Polar residues" evidence="5">
    <location>
        <begin position="447"/>
        <end position="477"/>
    </location>
</feature>
<dbReference type="GO" id="GO:0031110">
    <property type="term" value="P:regulation of microtubule polymerization or depolymerization"/>
    <property type="evidence" value="ECO:0007669"/>
    <property type="project" value="TreeGrafter"/>
</dbReference>
<dbReference type="InterPro" id="IPR003108">
    <property type="entry name" value="GAR_dom"/>
</dbReference>
<evidence type="ECO:0000313" key="9">
    <source>
        <dbReference type="Proteomes" id="UP000829720"/>
    </source>
</evidence>
<gene>
    <name evidence="8" type="ORF">AGOR_G00027710</name>
</gene>
<feature type="compositionally biased region" description="Basic and acidic residues" evidence="5">
    <location>
        <begin position="824"/>
        <end position="835"/>
    </location>
</feature>
<comment type="similarity">
    <text evidence="4">Belongs to the GAS2 family.</text>
</comment>
<dbReference type="CDD" id="cd21268">
    <property type="entry name" value="CH_GAS2L1_2"/>
    <property type="match status" value="1"/>
</dbReference>
<comment type="subcellular location">
    <subcellularLocation>
        <location evidence="1">Cytoplasm</location>
        <location evidence="1">Cytoskeleton</location>
    </subcellularLocation>
</comment>
<evidence type="ECO:0000256" key="1">
    <source>
        <dbReference type="ARBA" id="ARBA00004245"/>
    </source>
</evidence>
<dbReference type="Gene3D" id="3.30.920.20">
    <property type="entry name" value="Gas2-like domain"/>
    <property type="match status" value="1"/>
</dbReference>
<dbReference type="GO" id="GO:0001578">
    <property type="term" value="P:microtubule bundle formation"/>
    <property type="evidence" value="ECO:0007669"/>
    <property type="project" value="TreeGrafter"/>
</dbReference>
<feature type="compositionally biased region" description="Polar residues" evidence="5">
    <location>
        <begin position="724"/>
        <end position="741"/>
    </location>
</feature>
<dbReference type="Pfam" id="PF02187">
    <property type="entry name" value="GAS2"/>
    <property type="match status" value="1"/>
</dbReference>
<evidence type="ECO:0000313" key="8">
    <source>
        <dbReference type="EMBL" id="KAI1903488.1"/>
    </source>
</evidence>
<dbReference type="SMART" id="SM00243">
    <property type="entry name" value="GAS2"/>
    <property type="match status" value="1"/>
</dbReference>
<feature type="compositionally biased region" description="Polar residues" evidence="5">
    <location>
        <begin position="335"/>
        <end position="347"/>
    </location>
</feature>
<feature type="compositionally biased region" description="Polar residues" evidence="5">
    <location>
        <begin position="569"/>
        <end position="588"/>
    </location>
</feature>
<feature type="compositionally biased region" description="Polar residues" evidence="5">
    <location>
        <begin position="749"/>
        <end position="764"/>
    </location>
</feature>
<dbReference type="FunFam" id="3.30.920.20:FF:000004">
    <property type="entry name" value="GAS2-like protein 1 isoform X1"/>
    <property type="match status" value="1"/>
</dbReference>
<comment type="caution">
    <text evidence="8">The sequence shown here is derived from an EMBL/GenBank/DDBJ whole genome shotgun (WGS) entry which is preliminary data.</text>
</comment>
<dbReference type="InterPro" id="IPR036534">
    <property type="entry name" value="GAR_dom_sf"/>
</dbReference>
<reference evidence="8" key="1">
    <citation type="submission" date="2021-01" db="EMBL/GenBank/DDBJ databases">
        <authorList>
            <person name="Zahm M."/>
            <person name="Roques C."/>
            <person name="Cabau C."/>
            <person name="Klopp C."/>
            <person name="Donnadieu C."/>
            <person name="Jouanno E."/>
            <person name="Lampietro C."/>
            <person name="Louis A."/>
            <person name="Herpin A."/>
            <person name="Echchiki A."/>
            <person name="Berthelot C."/>
            <person name="Parey E."/>
            <person name="Roest-Crollius H."/>
            <person name="Braasch I."/>
            <person name="Postlethwait J."/>
            <person name="Bobe J."/>
            <person name="Montfort J."/>
            <person name="Bouchez O."/>
            <person name="Begum T."/>
            <person name="Mejri S."/>
            <person name="Adams A."/>
            <person name="Chen W.-J."/>
            <person name="Guiguen Y."/>
        </authorList>
    </citation>
    <scope>NUCLEOTIDE SEQUENCE</scope>
    <source>
        <tissue evidence="8">Blood</tissue>
    </source>
</reference>
<evidence type="ECO:0000259" key="6">
    <source>
        <dbReference type="PROSITE" id="PS50021"/>
    </source>
</evidence>
<dbReference type="GO" id="GO:0035371">
    <property type="term" value="C:microtubule plus-end"/>
    <property type="evidence" value="ECO:0007669"/>
    <property type="project" value="TreeGrafter"/>
</dbReference>
<feature type="domain" description="Calponin-homology (CH)" evidence="6">
    <location>
        <begin position="23"/>
        <end position="150"/>
    </location>
</feature>
<dbReference type="PROSITE" id="PS50021">
    <property type="entry name" value="CH"/>
    <property type="match status" value="1"/>
</dbReference>
<dbReference type="InterPro" id="IPR036872">
    <property type="entry name" value="CH_dom_sf"/>
</dbReference>
<dbReference type="PANTHER" id="PTHR46756">
    <property type="entry name" value="TRANSGELIN"/>
    <property type="match status" value="1"/>
</dbReference>
<name>A0A8T3E9D5_9TELE</name>
<dbReference type="InterPro" id="IPR001715">
    <property type="entry name" value="CH_dom"/>
</dbReference>
<dbReference type="SUPFAM" id="SSF47576">
    <property type="entry name" value="Calponin-homology domain, CH-domain"/>
    <property type="match status" value="1"/>
</dbReference>
<dbReference type="Proteomes" id="UP000829720">
    <property type="component" value="Unassembled WGS sequence"/>
</dbReference>
<feature type="compositionally biased region" description="Low complexity" evidence="5">
    <location>
        <begin position="785"/>
        <end position="795"/>
    </location>
</feature>